<feature type="chain" id="PRO_5039944249" evidence="1">
    <location>
        <begin position="20"/>
        <end position="371"/>
    </location>
</feature>
<keyword evidence="4" id="KW-1185">Reference proteome</keyword>
<evidence type="ECO:0000259" key="2">
    <source>
        <dbReference type="PROSITE" id="PS50404"/>
    </source>
</evidence>
<name>A0A9K3LZV8_9STRA</name>
<dbReference type="Pfam" id="PF13417">
    <property type="entry name" value="GST_N_3"/>
    <property type="match status" value="2"/>
</dbReference>
<feature type="domain" description="GST N-terminal" evidence="2">
    <location>
        <begin position="162"/>
        <end position="245"/>
    </location>
</feature>
<organism evidence="3 4">
    <name type="scientific">Nitzschia inconspicua</name>
    <dbReference type="NCBI Taxonomy" id="303405"/>
    <lineage>
        <taxon>Eukaryota</taxon>
        <taxon>Sar</taxon>
        <taxon>Stramenopiles</taxon>
        <taxon>Ochrophyta</taxon>
        <taxon>Bacillariophyta</taxon>
        <taxon>Bacillariophyceae</taxon>
        <taxon>Bacillariophycidae</taxon>
        <taxon>Bacillariales</taxon>
        <taxon>Bacillariaceae</taxon>
        <taxon>Nitzschia</taxon>
    </lineage>
</organism>
<dbReference type="Proteomes" id="UP000693970">
    <property type="component" value="Unassembled WGS sequence"/>
</dbReference>
<proteinExistence type="predicted"/>
<dbReference type="PANTHER" id="PTHR45288:SF1">
    <property type="entry name" value="THIOREDOXIN FAMILY PROTEIN"/>
    <property type="match status" value="1"/>
</dbReference>
<dbReference type="OrthoDB" id="422574at2759"/>
<reference evidence="3" key="2">
    <citation type="submission" date="2021-04" db="EMBL/GenBank/DDBJ databases">
        <authorList>
            <person name="Podell S."/>
        </authorList>
    </citation>
    <scope>NUCLEOTIDE SEQUENCE</scope>
    <source>
        <strain evidence="3">Hildebrandi</strain>
    </source>
</reference>
<dbReference type="PANTHER" id="PTHR45288">
    <property type="entry name" value="THIOREDOXIN FAMILY PROTEIN"/>
    <property type="match status" value="1"/>
</dbReference>
<accession>A0A9K3LZV8</accession>
<evidence type="ECO:0000256" key="1">
    <source>
        <dbReference type="SAM" id="SignalP"/>
    </source>
</evidence>
<evidence type="ECO:0000313" key="3">
    <source>
        <dbReference type="EMBL" id="KAG7369676.1"/>
    </source>
</evidence>
<reference evidence="3" key="1">
    <citation type="journal article" date="2021" name="Sci. Rep.">
        <title>Diploid genomic architecture of Nitzschia inconspicua, an elite biomass production diatom.</title>
        <authorList>
            <person name="Oliver A."/>
            <person name="Podell S."/>
            <person name="Pinowska A."/>
            <person name="Traller J.C."/>
            <person name="Smith S.R."/>
            <person name="McClure R."/>
            <person name="Beliaev A."/>
            <person name="Bohutskyi P."/>
            <person name="Hill E.A."/>
            <person name="Rabines A."/>
            <person name="Zheng H."/>
            <person name="Allen L.Z."/>
            <person name="Kuo A."/>
            <person name="Grigoriev I.V."/>
            <person name="Allen A.E."/>
            <person name="Hazlebeck D."/>
            <person name="Allen E.E."/>
        </authorList>
    </citation>
    <scope>NUCLEOTIDE SEQUENCE</scope>
    <source>
        <strain evidence="3">Hildebrandi</strain>
    </source>
</reference>
<sequence length="371" mass="41810">MGLILQFLLLLLLVTYGAAFAPNVSPRVRPNTKNPFVGRTTTPSPPRAVISLKSNIFDQINIFRDIGQASATPKVKLPDDFVVPEPKPLTISESTDLFRFAKNTLALALRLATGTFVLGWKIDTFSYDPEKADSDKQYCLRLGPLAIRDSSSVLQNAPRPQQPLVLYEYDASPYCKRVRETINLLDLTVEYRPCPGARQGKFSEDLFQKTGRRTVPYLFDPNTNVGLFESSDQIEYLLTTYGPPKEDFDRKALWPITFEAFSLFTATQVAILLGIPGGKRQPNARQDNEEMKPLELWGYETSPFVRPVREKLASLCLPHIMVSCARGSANRDKMVEKMGRFQVPLLVDPNTGIEMFESAEIEKYLEDVYTI</sequence>
<keyword evidence="1" id="KW-0732">Signal</keyword>
<dbReference type="PROSITE" id="PS50404">
    <property type="entry name" value="GST_NTER"/>
    <property type="match status" value="2"/>
</dbReference>
<feature type="signal peptide" evidence="1">
    <location>
        <begin position="1"/>
        <end position="19"/>
    </location>
</feature>
<gene>
    <name evidence="3" type="ORF">IV203_027422</name>
</gene>
<protein>
    <submittedName>
        <fullName evidence="3">Iron hydrogenase</fullName>
    </submittedName>
</protein>
<evidence type="ECO:0000313" key="4">
    <source>
        <dbReference type="Proteomes" id="UP000693970"/>
    </source>
</evidence>
<comment type="caution">
    <text evidence="3">The sequence shown here is derived from an EMBL/GenBank/DDBJ whole genome shotgun (WGS) entry which is preliminary data.</text>
</comment>
<dbReference type="EMBL" id="JAGRRH010000005">
    <property type="protein sequence ID" value="KAG7369676.1"/>
    <property type="molecule type" value="Genomic_DNA"/>
</dbReference>
<dbReference type="InterPro" id="IPR004045">
    <property type="entry name" value="Glutathione_S-Trfase_N"/>
</dbReference>
<dbReference type="AlphaFoldDB" id="A0A9K3LZV8"/>
<feature type="domain" description="GST N-terminal" evidence="2">
    <location>
        <begin position="292"/>
        <end position="371"/>
    </location>
</feature>